<keyword evidence="5" id="KW-1185">Reference proteome</keyword>
<evidence type="ECO:0000256" key="1">
    <source>
        <dbReference type="SAM" id="MobiDB-lite"/>
    </source>
</evidence>
<evidence type="ECO:0000313" key="4">
    <source>
        <dbReference type="EMBL" id="MST73196.1"/>
    </source>
</evidence>
<accession>A0A6N7XT35</accession>
<evidence type="ECO:0000313" key="5">
    <source>
        <dbReference type="Proteomes" id="UP000469325"/>
    </source>
</evidence>
<dbReference type="InterPro" id="IPR025874">
    <property type="entry name" value="DZR"/>
</dbReference>
<dbReference type="AlphaFoldDB" id="A0A6N7XT35"/>
<feature type="region of interest" description="Disordered" evidence="1">
    <location>
        <begin position="293"/>
        <end position="337"/>
    </location>
</feature>
<evidence type="ECO:0000256" key="2">
    <source>
        <dbReference type="SAM" id="Phobius"/>
    </source>
</evidence>
<dbReference type="EMBL" id="VUNC01000007">
    <property type="protein sequence ID" value="MST73196.1"/>
    <property type="molecule type" value="Genomic_DNA"/>
</dbReference>
<keyword evidence="2" id="KW-0812">Transmembrane</keyword>
<name>A0A6N7XT35_9ACTN</name>
<keyword evidence="2" id="KW-1133">Transmembrane helix</keyword>
<reference evidence="4 5" key="1">
    <citation type="submission" date="2019-08" db="EMBL/GenBank/DDBJ databases">
        <title>In-depth cultivation of the pig gut microbiome towards novel bacterial diversity and tailored functional studies.</title>
        <authorList>
            <person name="Wylensek D."/>
            <person name="Hitch T.C.A."/>
            <person name="Clavel T."/>
        </authorList>
    </citation>
    <scope>NUCLEOTIDE SEQUENCE [LARGE SCALE GENOMIC DNA]</scope>
    <source>
        <strain evidence="4 5">CA-Schmier-601-WT-1</strain>
    </source>
</reference>
<evidence type="ECO:0000259" key="3">
    <source>
        <dbReference type="Pfam" id="PF12773"/>
    </source>
</evidence>
<feature type="compositionally biased region" description="Low complexity" evidence="1">
    <location>
        <begin position="306"/>
        <end position="320"/>
    </location>
</feature>
<feature type="compositionally biased region" description="Basic and acidic residues" evidence="1">
    <location>
        <begin position="323"/>
        <end position="337"/>
    </location>
</feature>
<keyword evidence="2" id="KW-0472">Membrane</keyword>
<feature type="domain" description="DZANK-type" evidence="3">
    <location>
        <begin position="3"/>
        <end position="56"/>
    </location>
</feature>
<feature type="transmembrane region" description="Helical" evidence="2">
    <location>
        <begin position="125"/>
        <end position="148"/>
    </location>
</feature>
<proteinExistence type="predicted"/>
<dbReference type="Pfam" id="PF12773">
    <property type="entry name" value="DZR"/>
    <property type="match status" value="1"/>
</dbReference>
<gene>
    <name evidence="4" type="ORF">FYJ68_08780</name>
</gene>
<protein>
    <submittedName>
        <fullName evidence="4">Zinc ribbon domain-containing protein</fullName>
    </submittedName>
</protein>
<sequence>MICPNCGSNVPDDSRRCPACHADLTREVVSSRPQGTWCPRCGALVPDGEEACPNCGTPILDADAAAEPEGEGLTGVPPVPQGDDGVEGPSDAEETHAMPRIESAIPSEGEDDEVGRRDRFPRARVLTVALGAAVAMIVGLTLVITHPWNPDALDDRAKTDADTSMAGYPGYVSALQGQDNASDGSDSAIQSGDDASLSKLHDIWEQLGELEKKADASQEDYDKYYLTGTADQRSQGKVTAEQLSYDISNLISSIDDVDVTSGTYADTADNLRTLGNWLRNRIDFLKAGWQKDASYDQPQDHEDELSSYSTSSGTTLGESYKQNFEDKYSDWEPKQAS</sequence>
<organism evidence="4 5">
    <name type="scientific">Olsenella porci</name>
    <dbReference type="NCBI Taxonomy" id="2652279"/>
    <lineage>
        <taxon>Bacteria</taxon>
        <taxon>Bacillati</taxon>
        <taxon>Actinomycetota</taxon>
        <taxon>Coriobacteriia</taxon>
        <taxon>Coriobacteriales</taxon>
        <taxon>Atopobiaceae</taxon>
        <taxon>Olsenella</taxon>
    </lineage>
</organism>
<feature type="region of interest" description="Disordered" evidence="1">
    <location>
        <begin position="68"/>
        <end position="102"/>
    </location>
</feature>
<dbReference type="Proteomes" id="UP000469325">
    <property type="component" value="Unassembled WGS sequence"/>
</dbReference>
<comment type="caution">
    <text evidence="4">The sequence shown here is derived from an EMBL/GenBank/DDBJ whole genome shotgun (WGS) entry which is preliminary data.</text>
</comment>
<dbReference type="RefSeq" id="WP_154435837.1">
    <property type="nucleotide sequence ID" value="NZ_VUNC01000007.1"/>
</dbReference>